<dbReference type="EMBL" id="BJYT01000001">
    <property type="protein sequence ID" value="GEO07711.1"/>
    <property type="molecule type" value="Genomic_DNA"/>
</dbReference>
<comment type="caution">
    <text evidence="4">The sequence shown here is derived from an EMBL/GenBank/DDBJ whole genome shotgun (WGS) entry which is preliminary data.</text>
</comment>
<dbReference type="Gene3D" id="2.120.10.30">
    <property type="entry name" value="TolB, C-terminal domain"/>
    <property type="match status" value="3"/>
</dbReference>
<keyword evidence="2" id="KW-0732">Signal</keyword>
<keyword evidence="5" id="KW-1185">Reference proteome</keyword>
<dbReference type="Pfam" id="PF01979">
    <property type="entry name" value="Amidohydro_1"/>
    <property type="match status" value="1"/>
</dbReference>
<dbReference type="Gene3D" id="2.30.40.10">
    <property type="entry name" value="Urease, subunit C, domain 1"/>
    <property type="match status" value="2"/>
</dbReference>
<accession>A0A512B6X1</accession>
<dbReference type="Pfam" id="PF07676">
    <property type="entry name" value="PD40"/>
    <property type="match status" value="2"/>
</dbReference>
<dbReference type="InterPro" id="IPR011059">
    <property type="entry name" value="Metal-dep_hydrolase_composite"/>
</dbReference>
<dbReference type="SUPFAM" id="SSF69304">
    <property type="entry name" value="Tricorn protease N-terminal domain"/>
    <property type="match status" value="1"/>
</dbReference>
<sequence>MKHLKLFALVVSALTVMFFMQSRASFKPFEKIAPIFKDTVKKDTIIYETVKGLPLKPQRKINFTTSEGTWTSLDISPDGQTIVFDMMGDIFTIPVAGGTATSVMKGISFESHPRFSPDGKRLLFISDRSGSENIWYIDFEKKDTVQLTKEKSQDFANATWTPDGEYIVYCKGRRIQQLYMIHKNGGSGAQLTDAPNIKTIDPVVSADGRYIYYSRRTGSWNYNAQLPQYELGQYDRENAKTATITSRYGSAFTPAVSKDGKWMVYGSRYEDKTGLILRNLQSGDEKWLAYPVQRDDQESIATMGVLPGMAFTPDSKALLASYGGKMYSIPVDGSTQKEIPFTVNLQMELGPKVMFQYPVSDTLKTLATQIRDAVPSPDGKRLAFTVLNRLYVMDYPTGTPRRLTTNEFTEAQPAWSRDGKSIVFITWAPKGGDLIKVNTTGKAVLQKLNKEPGVYLNPIFNNEGDKIVFERSTKEQFKEAVGPGFNMSQDEICWIPAAGGDIKVIDNSRGRSNPHFVKGQDRIYLNNSTGDLLSIQWNGTDEKTIAHITGITPYGFAERSSKYSAASDNCLLPENLVTEPEVKPNTADQITMSPEGGRVLAQVSNEIYMVNIPRTGKPVNISLADPASAQFPARKVTDLGGEFANWEANGKKIHFSLGNGHFVYDVDRAEAFEDSLRVAKKIEDRRKADSLGLRGDTMKSNRIIAKIDSLKKDLKPKEDPKYKAEENQVKVYYTKDIPKGAVLIKGARIITMNKEEIIENGDILVENNRIKAIGKTGSLNAPATAQVIDAAGKTIIPGFVDVHSHMWPQWGLHKNQIWIYAANLAYGITTTRDPQTATTDVLTYADMVDAGMMEGPRVYSTGPGVGYWAYNIKDSAQAESILKQYSKYFHTNYIKMYLTGNRQQRQWIIMAAKNQRLMPTTEGGLDIKLNLTNLLDGYPGHEHSIPIYPLYKDVVKTIAEAKMTVTPTLLVSYGGPWAENYFYETEKPYHDAKLQYFTPYEELAEKTRRRGSWFMDEEHVFQKHAKSMKSLVENNGLAGIGSHGQLQGLGYHWEVWAMQSGGMKPHDALRVATILGATGLGLDKDLGSLETGKLADLIILDKNPLDNIKNTNTIKYVMKNGRLYDGNTCDEVYPIKHTLVREEWKYEKPAVNTTVKE</sequence>
<dbReference type="PANTHER" id="PTHR36842:SF1">
    <property type="entry name" value="PROTEIN TOLB"/>
    <property type="match status" value="1"/>
</dbReference>
<feature type="domain" description="Amidohydrolase-related" evidence="3">
    <location>
        <begin position="794"/>
        <end position="1123"/>
    </location>
</feature>
<gene>
    <name evidence="4" type="ORF">SAE01_02070</name>
</gene>
<dbReference type="SUPFAM" id="SSF51338">
    <property type="entry name" value="Composite domain of metallo-dependent hydrolases"/>
    <property type="match status" value="1"/>
</dbReference>
<feature type="chain" id="PRO_5021724614" evidence="2">
    <location>
        <begin position="25"/>
        <end position="1157"/>
    </location>
</feature>
<evidence type="ECO:0000313" key="5">
    <source>
        <dbReference type="Proteomes" id="UP000321513"/>
    </source>
</evidence>
<protein>
    <submittedName>
        <fullName evidence="4">Amidohydrolase</fullName>
    </submittedName>
</protein>
<dbReference type="Proteomes" id="UP000321513">
    <property type="component" value="Unassembled WGS sequence"/>
</dbReference>
<dbReference type="InterPro" id="IPR011042">
    <property type="entry name" value="6-blade_b-propeller_TolB-like"/>
</dbReference>
<dbReference type="Gene3D" id="3.20.20.140">
    <property type="entry name" value="Metal-dependent hydrolases"/>
    <property type="match status" value="1"/>
</dbReference>
<dbReference type="PANTHER" id="PTHR36842">
    <property type="entry name" value="PROTEIN TOLB HOMOLOG"/>
    <property type="match status" value="1"/>
</dbReference>
<proteinExistence type="inferred from homology"/>
<evidence type="ECO:0000256" key="2">
    <source>
        <dbReference type="SAM" id="SignalP"/>
    </source>
</evidence>
<feature type="signal peptide" evidence="2">
    <location>
        <begin position="1"/>
        <end position="24"/>
    </location>
</feature>
<evidence type="ECO:0000259" key="3">
    <source>
        <dbReference type="Pfam" id="PF01979"/>
    </source>
</evidence>
<dbReference type="InterPro" id="IPR006680">
    <property type="entry name" value="Amidohydro-rel"/>
</dbReference>
<evidence type="ECO:0000256" key="1">
    <source>
        <dbReference type="ARBA" id="ARBA00009820"/>
    </source>
</evidence>
<dbReference type="SUPFAM" id="SSF51556">
    <property type="entry name" value="Metallo-dependent hydrolases"/>
    <property type="match status" value="1"/>
</dbReference>
<comment type="similarity">
    <text evidence="1">Belongs to the TolB family.</text>
</comment>
<organism evidence="4 5">
    <name type="scientific">Segetibacter aerophilus</name>
    <dbReference type="NCBI Taxonomy" id="670293"/>
    <lineage>
        <taxon>Bacteria</taxon>
        <taxon>Pseudomonadati</taxon>
        <taxon>Bacteroidota</taxon>
        <taxon>Chitinophagia</taxon>
        <taxon>Chitinophagales</taxon>
        <taxon>Chitinophagaceae</taxon>
        <taxon>Segetibacter</taxon>
    </lineage>
</organism>
<evidence type="ECO:0000313" key="4">
    <source>
        <dbReference type="EMBL" id="GEO07711.1"/>
    </source>
</evidence>
<dbReference type="GO" id="GO:0016810">
    <property type="term" value="F:hydrolase activity, acting on carbon-nitrogen (but not peptide) bonds"/>
    <property type="evidence" value="ECO:0007669"/>
    <property type="project" value="InterPro"/>
</dbReference>
<dbReference type="SUPFAM" id="SSF82171">
    <property type="entry name" value="DPP6 N-terminal domain-like"/>
    <property type="match status" value="1"/>
</dbReference>
<dbReference type="InterPro" id="IPR011659">
    <property type="entry name" value="WD40"/>
</dbReference>
<dbReference type="Pfam" id="PF26549">
    <property type="entry name" value="Tricorn_N"/>
    <property type="match status" value="1"/>
</dbReference>
<dbReference type="AlphaFoldDB" id="A0A512B6X1"/>
<dbReference type="InterPro" id="IPR032466">
    <property type="entry name" value="Metal_Hydrolase"/>
</dbReference>
<name>A0A512B6X1_9BACT</name>
<reference evidence="4 5" key="1">
    <citation type="submission" date="2019-07" db="EMBL/GenBank/DDBJ databases">
        <title>Whole genome shotgun sequence of Segetibacter aerophilus NBRC 106135.</title>
        <authorList>
            <person name="Hosoyama A."/>
            <person name="Uohara A."/>
            <person name="Ohji S."/>
            <person name="Ichikawa N."/>
        </authorList>
    </citation>
    <scope>NUCLEOTIDE SEQUENCE [LARGE SCALE GENOMIC DNA]</scope>
    <source>
        <strain evidence="4 5">NBRC 106135</strain>
    </source>
</reference>
<keyword evidence="4" id="KW-0378">Hydrolase</keyword>
<dbReference type="RefSeq" id="WP_218029042.1">
    <property type="nucleotide sequence ID" value="NZ_BJYT01000001.1"/>
</dbReference>